<keyword evidence="3" id="KW-1185">Reference proteome</keyword>
<reference evidence="2 3" key="1">
    <citation type="submission" date="2020-08" db="EMBL/GenBank/DDBJ databases">
        <title>Streptomyces sp. PSKA01 genome sequencing and assembly.</title>
        <authorList>
            <person name="Mandal S."/>
            <person name="Maiti P.K."/>
            <person name="Das P."/>
        </authorList>
    </citation>
    <scope>NUCLEOTIDE SEQUENCE [LARGE SCALE GENOMIC DNA]</scope>
    <source>
        <strain evidence="2 3">PSKA01</strain>
    </source>
</reference>
<sequence length="309" mass="33012">MSGSATKLRTELTEVADGVYAHLQPDGGWCLSNAGVVAGPEGLVLVDTAATAARAAALREAVQGLGRGPVRVLVNTHHHGDHTHGNGAFEGATVVAHARTRAEMARNGLALTGVWPDVAWGELSVRLPDLTFTDELTLHQGDREIRLLHLGPAHTNDDVVAWLPEERVLFAGDVAMAGSSPFVLMGSVSGSLATLARLRALRPRTVVCGHGPVRGPEVLDETEEYLRWIQRVAAEGRAQRLTPLVAAREAGKGAFSHLTEFERIVGNLHRAYAELDEREAIASGRTVDVAEAFGEMITYNDGRLPSCHA</sequence>
<keyword evidence="2" id="KW-0378">Hydrolase</keyword>
<organism evidence="2 3">
    <name type="scientific">Streptomyces cupreus</name>
    <dbReference type="NCBI Taxonomy" id="2759956"/>
    <lineage>
        <taxon>Bacteria</taxon>
        <taxon>Bacillati</taxon>
        <taxon>Actinomycetota</taxon>
        <taxon>Actinomycetes</taxon>
        <taxon>Kitasatosporales</taxon>
        <taxon>Streptomycetaceae</taxon>
        <taxon>Streptomyces</taxon>
    </lineage>
</organism>
<dbReference type="PANTHER" id="PTHR42951">
    <property type="entry name" value="METALLO-BETA-LACTAMASE DOMAIN-CONTAINING"/>
    <property type="match status" value="1"/>
</dbReference>
<name>A0A7X1ME16_9ACTN</name>
<evidence type="ECO:0000259" key="1">
    <source>
        <dbReference type="SMART" id="SM00849"/>
    </source>
</evidence>
<evidence type="ECO:0000313" key="2">
    <source>
        <dbReference type="EMBL" id="MBC2908109.1"/>
    </source>
</evidence>
<evidence type="ECO:0000313" key="3">
    <source>
        <dbReference type="Proteomes" id="UP000584670"/>
    </source>
</evidence>
<accession>A0A7X1ME16</accession>
<protein>
    <submittedName>
        <fullName evidence="2">MBL fold metallo-hydrolase</fullName>
    </submittedName>
</protein>
<dbReference type="Gene3D" id="3.60.15.10">
    <property type="entry name" value="Ribonuclease Z/Hydroxyacylglutathione hydrolase-like"/>
    <property type="match status" value="1"/>
</dbReference>
<comment type="caution">
    <text evidence="2">The sequence shown here is derived from an EMBL/GenBank/DDBJ whole genome shotgun (WGS) entry which is preliminary data.</text>
</comment>
<dbReference type="CDD" id="cd16282">
    <property type="entry name" value="metallo-hydrolase-like_MBL-fold"/>
    <property type="match status" value="1"/>
</dbReference>
<dbReference type="Pfam" id="PF00753">
    <property type="entry name" value="Lactamase_B"/>
    <property type="match status" value="1"/>
</dbReference>
<dbReference type="SUPFAM" id="SSF56281">
    <property type="entry name" value="Metallo-hydrolase/oxidoreductase"/>
    <property type="match status" value="1"/>
</dbReference>
<dbReference type="PANTHER" id="PTHR42951:SF4">
    <property type="entry name" value="ACYL-COENZYME A THIOESTERASE MBLAC2"/>
    <property type="match status" value="1"/>
</dbReference>
<dbReference type="SMART" id="SM00849">
    <property type="entry name" value="Lactamase_B"/>
    <property type="match status" value="1"/>
</dbReference>
<dbReference type="AlphaFoldDB" id="A0A7X1ME16"/>
<dbReference type="InterPro" id="IPR001279">
    <property type="entry name" value="Metallo-B-lactamas"/>
</dbReference>
<dbReference type="RefSeq" id="WP_186288031.1">
    <property type="nucleotide sequence ID" value="NZ_JACMSF010000112.1"/>
</dbReference>
<gene>
    <name evidence="2" type="ORF">H4N64_42785</name>
</gene>
<feature type="domain" description="Metallo-beta-lactamase" evidence="1">
    <location>
        <begin position="31"/>
        <end position="210"/>
    </location>
</feature>
<dbReference type="Proteomes" id="UP000584670">
    <property type="component" value="Unassembled WGS sequence"/>
</dbReference>
<dbReference type="GO" id="GO:0016787">
    <property type="term" value="F:hydrolase activity"/>
    <property type="evidence" value="ECO:0007669"/>
    <property type="project" value="UniProtKB-KW"/>
</dbReference>
<dbReference type="EMBL" id="JACMSF010000112">
    <property type="protein sequence ID" value="MBC2908109.1"/>
    <property type="molecule type" value="Genomic_DNA"/>
</dbReference>
<dbReference type="InterPro" id="IPR050855">
    <property type="entry name" value="NDM-1-like"/>
</dbReference>
<proteinExistence type="predicted"/>
<dbReference type="InterPro" id="IPR036866">
    <property type="entry name" value="RibonucZ/Hydroxyglut_hydro"/>
</dbReference>